<organism evidence="1 2">
    <name type="scientific">Aromatoleum diolicum</name>
    <dbReference type="NCBI Taxonomy" id="75796"/>
    <lineage>
        <taxon>Bacteria</taxon>
        <taxon>Pseudomonadati</taxon>
        <taxon>Pseudomonadota</taxon>
        <taxon>Betaproteobacteria</taxon>
        <taxon>Rhodocyclales</taxon>
        <taxon>Rhodocyclaceae</taxon>
        <taxon>Aromatoleum</taxon>
    </lineage>
</organism>
<reference evidence="1 2" key="1">
    <citation type="submission" date="2019-12" db="EMBL/GenBank/DDBJ databases">
        <title>Comparative genomics gives insights into the taxonomy of the Azoarcus-Aromatoleum group and reveals separate origins of nif in the plant-associated Azoarcus and non-plant-associated Aromatoleum sub-groups.</title>
        <authorList>
            <person name="Lafos M."/>
            <person name="Maluk M."/>
            <person name="Batista M."/>
            <person name="Junghare M."/>
            <person name="Carmona M."/>
            <person name="Faoro H."/>
            <person name="Cruz L.M."/>
            <person name="Battistoni F."/>
            <person name="De Souza E."/>
            <person name="Pedrosa F."/>
            <person name="Chen W.-M."/>
            <person name="Poole P.S."/>
            <person name="Dixon R.A."/>
            <person name="James E.K."/>
        </authorList>
    </citation>
    <scope>NUCLEOTIDE SEQUENCE [LARGE SCALE GENOMIC DNA]</scope>
    <source>
        <strain evidence="1 2">22Lin</strain>
    </source>
</reference>
<dbReference type="RefSeq" id="WP_169262237.1">
    <property type="nucleotide sequence ID" value="NZ_WTVQ01000050.1"/>
</dbReference>
<evidence type="ECO:0000313" key="1">
    <source>
        <dbReference type="EMBL" id="NMG77102.1"/>
    </source>
</evidence>
<dbReference type="Proteomes" id="UP000648984">
    <property type="component" value="Unassembled WGS sequence"/>
</dbReference>
<proteinExistence type="predicted"/>
<keyword evidence="2" id="KW-1185">Reference proteome</keyword>
<accession>A0ABX1QI36</accession>
<gene>
    <name evidence="1" type="ORF">GPA25_20315</name>
</gene>
<protein>
    <submittedName>
        <fullName evidence="1">Uncharacterized protein</fullName>
    </submittedName>
</protein>
<sequence>MIKLVLLGALCAFLGSLWLKGGTKTPSVVSCLEHHDSCHGEMLAAHASVGQVFAPLAIR</sequence>
<comment type="caution">
    <text evidence="1">The sequence shown here is derived from an EMBL/GenBank/DDBJ whole genome shotgun (WGS) entry which is preliminary data.</text>
</comment>
<dbReference type="EMBL" id="WTVQ01000050">
    <property type="protein sequence ID" value="NMG77102.1"/>
    <property type="molecule type" value="Genomic_DNA"/>
</dbReference>
<evidence type="ECO:0000313" key="2">
    <source>
        <dbReference type="Proteomes" id="UP000648984"/>
    </source>
</evidence>
<name>A0ABX1QI36_9RHOO</name>